<protein>
    <submittedName>
        <fullName evidence="2">Uncharacterized protein</fullName>
    </submittedName>
</protein>
<feature type="region of interest" description="Disordered" evidence="1">
    <location>
        <begin position="102"/>
        <end position="153"/>
    </location>
</feature>
<dbReference type="AlphaFoldDB" id="T0RNX3"/>
<proteinExistence type="predicted"/>
<reference evidence="2 3" key="1">
    <citation type="submission" date="2012-04" db="EMBL/GenBank/DDBJ databases">
        <title>The Genome Sequence of Saprolegnia declina VS20.</title>
        <authorList>
            <consortium name="The Broad Institute Genome Sequencing Platform"/>
            <person name="Russ C."/>
            <person name="Nusbaum C."/>
            <person name="Tyler B."/>
            <person name="van West P."/>
            <person name="Dieguez-Uribeondo J."/>
            <person name="de Bruijn I."/>
            <person name="Tripathy S."/>
            <person name="Jiang R."/>
            <person name="Young S.K."/>
            <person name="Zeng Q."/>
            <person name="Gargeya S."/>
            <person name="Fitzgerald M."/>
            <person name="Haas B."/>
            <person name="Abouelleil A."/>
            <person name="Alvarado L."/>
            <person name="Arachchi H.M."/>
            <person name="Berlin A."/>
            <person name="Chapman S.B."/>
            <person name="Goldberg J."/>
            <person name="Griggs A."/>
            <person name="Gujja S."/>
            <person name="Hansen M."/>
            <person name="Howarth C."/>
            <person name="Imamovic A."/>
            <person name="Larimer J."/>
            <person name="McCowen C."/>
            <person name="Montmayeur A."/>
            <person name="Murphy C."/>
            <person name="Neiman D."/>
            <person name="Pearson M."/>
            <person name="Priest M."/>
            <person name="Roberts A."/>
            <person name="Saif S."/>
            <person name="Shea T."/>
            <person name="Sisk P."/>
            <person name="Sykes S."/>
            <person name="Wortman J."/>
            <person name="Nusbaum C."/>
            <person name="Birren B."/>
        </authorList>
    </citation>
    <scope>NUCLEOTIDE SEQUENCE [LARGE SCALE GENOMIC DNA]</scope>
    <source>
        <strain evidence="2 3">VS20</strain>
    </source>
</reference>
<gene>
    <name evidence="2" type="ORF">SDRG_08302</name>
</gene>
<dbReference type="Proteomes" id="UP000030762">
    <property type="component" value="Unassembled WGS sequence"/>
</dbReference>
<accession>T0RNX3</accession>
<dbReference type="OrthoDB" id="73406at2759"/>
<dbReference type="RefSeq" id="XP_008612405.1">
    <property type="nucleotide sequence ID" value="XM_008614183.1"/>
</dbReference>
<dbReference type="VEuPathDB" id="FungiDB:SDRG_08302"/>
<evidence type="ECO:0000313" key="2">
    <source>
        <dbReference type="EMBL" id="EQC34093.1"/>
    </source>
</evidence>
<name>T0RNX3_SAPDV</name>
<sequence>MSAYEDERAARIARNKQMLLSLGIDKKIISPKKRAWARQKPTGPPRRSSRVEVAEKAKAHAVLQDRYEAALLAKESMSEHSRRYRAAERYVEELKHELATFDTSYTRSTSPPPAKKAKANTTVISDSSDDDESAISISDNSDHNQSDDESEVEVYVPTKRRKLPPADDVLQNVPVLDMIIPSKGQTKSVKEVALTLPDDKHVGCALAPRGKKPLLAWLCPGYTPTFSLMDGHQVLLNGMVLFMNVDMDDRYVNIFAKNETTNAITVTWFARKSIHTNHVVAQQLIHGVQADATSELQTHTKPTLLFFRFHPEGSYIYAGRLAYVGHKGDAPIQFEFELQDAAHLCDDLVKLMLGS</sequence>
<keyword evidence="3" id="KW-1185">Reference proteome</keyword>
<evidence type="ECO:0000313" key="3">
    <source>
        <dbReference type="Proteomes" id="UP000030762"/>
    </source>
</evidence>
<organism evidence="2 3">
    <name type="scientific">Saprolegnia diclina (strain VS20)</name>
    <dbReference type="NCBI Taxonomy" id="1156394"/>
    <lineage>
        <taxon>Eukaryota</taxon>
        <taxon>Sar</taxon>
        <taxon>Stramenopiles</taxon>
        <taxon>Oomycota</taxon>
        <taxon>Saprolegniomycetes</taxon>
        <taxon>Saprolegniales</taxon>
        <taxon>Saprolegniaceae</taxon>
        <taxon>Saprolegnia</taxon>
    </lineage>
</organism>
<feature type="region of interest" description="Disordered" evidence="1">
    <location>
        <begin position="32"/>
        <end position="53"/>
    </location>
</feature>
<dbReference type="GeneID" id="19949029"/>
<dbReference type="EMBL" id="JH767156">
    <property type="protein sequence ID" value="EQC34093.1"/>
    <property type="molecule type" value="Genomic_DNA"/>
</dbReference>
<evidence type="ECO:0000256" key="1">
    <source>
        <dbReference type="SAM" id="MobiDB-lite"/>
    </source>
</evidence>